<evidence type="ECO:0000313" key="1">
    <source>
        <dbReference type="EMBL" id="GMG30393.1"/>
    </source>
</evidence>
<dbReference type="AlphaFoldDB" id="A0AAN4YN77"/>
<name>A0AAN4YN77_ASPOZ</name>
<protein>
    <submittedName>
        <fullName evidence="1">Unnamed protein product</fullName>
    </submittedName>
</protein>
<comment type="caution">
    <text evidence="1">The sequence shown here is derived from an EMBL/GenBank/DDBJ whole genome shotgun (WGS) entry which is preliminary data.</text>
</comment>
<proteinExistence type="predicted"/>
<sequence length="77" mass="7994">MASVESSPVDTSMIKDADVTVSNWAGLKGRESTVESSEDVEAGQSGKSSGVLNVFISGLALFSDGYNAQISKYTANT</sequence>
<dbReference type="Proteomes" id="UP001165205">
    <property type="component" value="Unassembled WGS sequence"/>
</dbReference>
<dbReference type="EMBL" id="BSYA01000070">
    <property type="protein sequence ID" value="GMG30393.1"/>
    <property type="molecule type" value="Genomic_DNA"/>
</dbReference>
<evidence type="ECO:0000313" key="2">
    <source>
        <dbReference type="Proteomes" id="UP001165205"/>
    </source>
</evidence>
<accession>A0AAN4YN77</accession>
<reference evidence="1" key="1">
    <citation type="submission" date="2023-04" db="EMBL/GenBank/DDBJ databases">
        <title>Aspergillus oryzae NBRC 4228.</title>
        <authorList>
            <person name="Ichikawa N."/>
            <person name="Sato H."/>
            <person name="Tonouchi N."/>
        </authorList>
    </citation>
    <scope>NUCLEOTIDE SEQUENCE</scope>
    <source>
        <strain evidence="1">NBRC 4228</strain>
    </source>
</reference>
<gene>
    <name evidence="1" type="ORF">Aory04_000647100</name>
</gene>
<organism evidence="1 2">
    <name type="scientific">Aspergillus oryzae</name>
    <name type="common">Yellow koji mold</name>
    <dbReference type="NCBI Taxonomy" id="5062"/>
    <lineage>
        <taxon>Eukaryota</taxon>
        <taxon>Fungi</taxon>
        <taxon>Dikarya</taxon>
        <taxon>Ascomycota</taxon>
        <taxon>Pezizomycotina</taxon>
        <taxon>Eurotiomycetes</taxon>
        <taxon>Eurotiomycetidae</taxon>
        <taxon>Eurotiales</taxon>
        <taxon>Aspergillaceae</taxon>
        <taxon>Aspergillus</taxon>
        <taxon>Aspergillus subgen. Circumdati</taxon>
    </lineage>
</organism>